<dbReference type="Proteomes" id="UP000193144">
    <property type="component" value="Unassembled WGS sequence"/>
</dbReference>
<comment type="caution">
    <text evidence="6">The sequence shown here is derived from an EMBL/GenBank/DDBJ whole genome shotgun (WGS) entry which is preliminary data.</text>
</comment>
<dbReference type="Pfam" id="PF00732">
    <property type="entry name" value="GMC_oxred_N"/>
    <property type="match status" value="1"/>
</dbReference>
<evidence type="ECO:0000313" key="7">
    <source>
        <dbReference type="Proteomes" id="UP000193144"/>
    </source>
</evidence>
<dbReference type="InterPro" id="IPR000172">
    <property type="entry name" value="GMC_OxRdtase_N"/>
</dbReference>
<dbReference type="InterPro" id="IPR007867">
    <property type="entry name" value="GMC_OxRtase_C"/>
</dbReference>
<feature type="active site" description="Proton acceptor" evidence="2">
    <location>
        <position position="542"/>
    </location>
</feature>
<feature type="binding site" evidence="3">
    <location>
        <begin position="94"/>
        <end position="97"/>
    </location>
    <ligand>
        <name>FAD</name>
        <dbReference type="ChEBI" id="CHEBI:57692"/>
    </ligand>
</feature>
<dbReference type="AlphaFoldDB" id="A0A1Y1ZIF4"/>
<dbReference type="Gene3D" id="3.30.560.10">
    <property type="entry name" value="Glucose Oxidase, domain 3"/>
    <property type="match status" value="1"/>
</dbReference>
<evidence type="ECO:0000256" key="4">
    <source>
        <dbReference type="RuleBase" id="RU003968"/>
    </source>
</evidence>
<evidence type="ECO:0000256" key="3">
    <source>
        <dbReference type="PIRSR" id="PIRSR000137-2"/>
    </source>
</evidence>
<organism evidence="6 7">
    <name type="scientific">Clohesyomyces aquaticus</name>
    <dbReference type="NCBI Taxonomy" id="1231657"/>
    <lineage>
        <taxon>Eukaryota</taxon>
        <taxon>Fungi</taxon>
        <taxon>Dikarya</taxon>
        <taxon>Ascomycota</taxon>
        <taxon>Pezizomycotina</taxon>
        <taxon>Dothideomycetes</taxon>
        <taxon>Pleosporomycetidae</taxon>
        <taxon>Pleosporales</taxon>
        <taxon>Lindgomycetaceae</taxon>
        <taxon>Clohesyomyces</taxon>
    </lineage>
</organism>
<name>A0A1Y1ZIF4_9PLEO</name>
<feature type="active site" description="Proton donor" evidence="2">
    <location>
        <position position="498"/>
    </location>
</feature>
<evidence type="ECO:0000313" key="6">
    <source>
        <dbReference type="EMBL" id="ORY09615.1"/>
    </source>
</evidence>
<protein>
    <submittedName>
        <fullName evidence="6">Choline dehydrogenase</fullName>
    </submittedName>
</protein>
<sequence length="564" mass="61488">MSNTYDFIIVGGGTAGCRVAYKLAHAPSRPSVLLVEAGGYPEGDTLRAPFFRYATAFVRPDLDHGHVSGPNKELNDRTINYTRGKGLGGSSIMNFQVYLWGADEDYNRWADLVGDDTWRWPNVKRAFMEIEDFDFEGAKQYSHLANPDPKEHGHSGMVKVSLPPILEKGVAPELEAVIKNGEQINLDFNTGNPIGMGIVANSSGPEGRTTSATAHLVDVPENLTIWTDAAVHKLVIDGTKAVGIETADGRKATSGKDVILCGGAIDTPKILLVNGIGPAEELKSHGVEVVKDLPGVGKHLHDHVLAFVSAEVDGSENDKYTFESNPERLRVAAEEWKTSKSGDFAIHNGTLWGGFLKQPGLEEMPEFKGLDRDLQEYLTKPTVPTYEILSHSVMHPGSVIAEGNSFLTSGAFLMNPQSSGSITLRSSNPEDKPIIDLGFLEHPYDRRILMEAIRNVWTKVYENPDIKKSVVRKISAPESLSDEDILAFMKDAAGTVWHANGSAKMGRKDDPLAVVSPDFRVYGVDGLRVADLSICPLTTNNHTQTTAYVVGQLAAERLIAEYKL</sequence>
<reference evidence="6 7" key="1">
    <citation type="submission" date="2016-07" db="EMBL/GenBank/DDBJ databases">
        <title>Pervasive Adenine N6-methylation of Active Genes in Fungi.</title>
        <authorList>
            <consortium name="DOE Joint Genome Institute"/>
            <person name="Mondo S.J."/>
            <person name="Dannebaum R.O."/>
            <person name="Kuo R.C."/>
            <person name="Labutti K."/>
            <person name="Haridas S."/>
            <person name="Kuo A."/>
            <person name="Salamov A."/>
            <person name="Ahrendt S.R."/>
            <person name="Lipzen A."/>
            <person name="Sullivan W."/>
            <person name="Andreopoulos W.B."/>
            <person name="Clum A."/>
            <person name="Lindquist E."/>
            <person name="Daum C."/>
            <person name="Ramamoorthy G.K."/>
            <person name="Gryganskyi A."/>
            <person name="Culley D."/>
            <person name="Magnuson J.K."/>
            <person name="James T.Y."/>
            <person name="O'Malley M.A."/>
            <person name="Stajich J.E."/>
            <person name="Spatafora J.W."/>
            <person name="Visel A."/>
            <person name="Grigoriev I.V."/>
        </authorList>
    </citation>
    <scope>NUCLEOTIDE SEQUENCE [LARGE SCALE GENOMIC DNA]</scope>
    <source>
        <strain evidence="6 7">CBS 115471</strain>
    </source>
</reference>
<dbReference type="PROSITE" id="PS00623">
    <property type="entry name" value="GMC_OXRED_1"/>
    <property type="match status" value="1"/>
</dbReference>
<dbReference type="OrthoDB" id="269227at2759"/>
<dbReference type="Gene3D" id="3.50.50.60">
    <property type="entry name" value="FAD/NAD(P)-binding domain"/>
    <property type="match status" value="1"/>
</dbReference>
<proteinExistence type="inferred from homology"/>
<feature type="binding site" evidence="3">
    <location>
        <position position="231"/>
    </location>
    <ligand>
        <name>FAD</name>
        <dbReference type="ChEBI" id="CHEBI:57692"/>
    </ligand>
</feature>
<evidence type="ECO:0000256" key="1">
    <source>
        <dbReference type="ARBA" id="ARBA00010790"/>
    </source>
</evidence>
<dbReference type="SUPFAM" id="SSF51905">
    <property type="entry name" value="FAD/NAD(P)-binding domain"/>
    <property type="match status" value="1"/>
</dbReference>
<evidence type="ECO:0000256" key="2">
    <source>
        <dbReference type="PIRSR" id="PIRSR000137-1"/>
    </source>
</evidence>
<dbReference type="PANTHER" id="PTHR11552:SF134">
    <property type="entry name" value="GLUCOSE-METHANOL-CHOLINE OXIDOREDUCTASE N-TERMINAL DOMAIN-CONTAINING PROTEIN"/>
    <property type="match status" value="1"/>
</dbReference>
<dbReference type="Pfam" id="PF05199">
    <property type="entry name" value="GMC_oxred_C"/>
    <property type="match status" value="1"/>
</dbReference>
<dbReference type="SUPFAM" id="SSF54373">
    <property type="entry name" value="FAD-linked reductases, C-terminal domain"/>
    <property type="match status" value="1"/>
</dbReference>
<gene>
    <name evidence="6" type="ORF">BCR34DRAFT_568208</name>
</gene>
<feature type="binding site" evidence="3">
    <location>
        <begin position="497"/>
        <end position="498"/>
    </location>
    <ligand>
        <name>FAD</name>
        <dbReference type="ChEBI" id="CHEBI:57692"/>
    </ligand>
</feature>
<dbReference type="InterPro" id="IPR036188">
    <property type="entry name" value="FAD/NAD-bd_sf"/>
</dbReference>
<keyword evidence="7" id="KW-1185">Reference proteome</keyword>
<dbReference type="InterPro" id="IPR012132">
    <property type="entry name" value="GMC_OxRdtase"/>
</dbReference>
<comment type="similarity">
    <text evidence="1 4">Belongs to the GMC oxidoreductase family.</text>
</comment>
<dbReference type="STRING" id="1231657.A0A1Y1ZIF4"/>
<comment type="cofactor">
    <cofactor evidence="3">
        <name>FAD</name>
        <dbReference type="ChEBI" id="CHEBI:57692"/>
    </cofactor>
</comment>
<evidence type="ECO:0000259" key="5">
    <source>
        <dbReference type="PROSITE" id="PS00623"/>
    </source>
</evidence>
<feature type="domain" description="Glucose-methanol-choline oxidoreductase N-terminal" evidence="5">
    <location>
        <begin position="84"/>
        <end position="107"/>
    </location>
</feature>
<keyword evidence="4" id="KW-0285">Flavoprotein</keyword>
<dbReference type="PIRSF" id="PIRSF000137">
    <property type="entry name" value="Alcohol_oxidase"/>
    <property type="match status" value="1"/>
</dbReference>
<keyword evidence="3 4" id="KW-0274">FAD</keyword>
<dbReference type="PANTHER" id="PTHR11552">
    <property type="entry name" value="GLUCOSE-METHANOL-CHOLINE GMC OXIDOREDUCTASE"/>
    <property type="match status" value="1"/>
</dbReference>
<dbReference type="GO" id="GO:0016614">
    <property type="term" value="F:oxidoreductase activity, acting on CH-OH group of donors"/>
    <property type="evidence" value="ECO:0007669"/>
    <property type="project" value="InterPro"/>
</dbReference>
<accession>A0A1Y1ZIF4</accession>
<dbReference type="EMBL" id="MCFA01000084">
    <property type="protein sequence ID" value="ORY09615.1"/>
    <property type="molecule type" value="Genomic_DNA"/>
</dbReference>
<dbReference type="GO" id="GO:0050660">
    <property type="term" value="F:flavin adenine dinucleotide binding"/>
    <property type="evidence" value="ECO:0007669"/>
    <property type="project" value="InterPro"/>
</dbReference>